<dbReference type="Proteomes" id="UP000694845">
    <property type="component" value="Unplaced"/>
</dbReference>
<keyword evidence="1" id="KW-0812">Transmembrane</keyword>
<dbReference type="RefSeq" id="XP_022110128.1">
    <property type="nucleotide sequence ID" value="XM_022254436.1"/>
</dbReference>
<accession>A0A8B7ZX52</accession>
<protein>
    <submittedName>
        <fullName evidence="3">Uncharacterized protein LOC110989803 isoform X1</fullName>
    </submittedName>
</protein>
<reference evidence="3" key="1">
    <citation type="submission" date="2025-08" db="UniProtKB">
        <authorList>
            <consortium name="RefSeq"/>
        </authorList>
    </citation>
    <scope>IDENTIFICATION</scope>
</reference>
<dbReference type="GO" id="GO:0005615">
    <property type="term" value="C:extracellular space"/>
    <property type="evidence" value="ECO:0007669"/>
    <property type="project" value="TreeGrafter"/>
</dbReference>
<dbReference type="KEGG" id="aplc:110989803"/>
<keyword evidence="2" id="KW-1185">Reference proteome</keyword>
<evidence type="ECO:0000313" key="2">
    <source>
        <dbReference type="Proteomes" id="UP000694845"/>
    </source>
</evidence>
<dbReference type="OrthoDB" id="413313at2759"/>
<dbReference type="PANTHER" id="PTHR10974">
    <property type="entry name" value="FI08016P-RELATED"/>
    <property type="match status" value="1"/>
</dbReference>
<evidence type="ECO:0000256" key="1">
    <source>
        <dbReference type="SAM" id="Phobius"/>
    </source>
</evidence>
<name>A0A8B7ZX52_ACAPL</name>
<keyword evidence="1" id="KW-1133">Transmembrane helix</keyword>
<feature type="transmembrane region" description="Helical" evidence="1">
    <location>
        <begin position="12"/>
        <end position="34"/>
    </location>
</feature>
<sequence length="744" mass="84839">MPRSYRCRRSCLSSVFLLKMAVVLLVLLACHLLLQGIQNGALETNGGLLADSDDVLMGQRAYRLFKEGGHFQKCEVPRLDPSEHPPDNVHCRRIKPLPNSCQLAHDLFLSKPPDKCEGEGPFNICQIKAKDRWHQEVHCDSKICQAGFSLGTIDPDLGILQWKEYGQAHDLQDQIKQLISVTSRNHHDFCFIRCLPAKKDENEVNTDDEREGKWSVEDRNYRDYVDLQYDFDLQDSLPKQLLILPRQFSKPKDKTLVNQTKISFNIYLLDSISHSHFFRSLPKSVHKLNRIRKVGNASVFNFHLMQSLKGRTYENLQALFAGELYNPKNPFGVQDMPPKAVQMGILLKSMKEAGYRTMWTEDLCWTWEWGIAKNMVVHSPGENQDVRWKKLKDVLRQSGIDGLNFSLASCEILKANGIRDTFHGPPVVCYNQRHHHHYTFEFLKMVQSQLNGAQQPFFHFTIANVAHEDTGRRVQTLDDDLAEYLEYLSTQDNMVTVLLADHGNAYGAFMGKTIEARIEMFHPVFLILMSKNVAKQLGPAKLRALSVNQDRLVSILDLHYTLRSLFFGSPVTVAPEHQAYAISPHGLLAPVSPNRTCDSVPRINPNVCICRDYEKAVANDSGRARIAEVIVREMNEVILDNAKAGGDRKDYRACKQLELKWFGNVKESHPKTGVTLMKMDLHFEPGRNSGNSEEVVFVVVQSEKTDFSTLIQLLSFERMTSYSQYEKCKDPEVPTKLCVCDLLS</sequence>
<dbReference type="PANTHER" id="PTHR10974:SF39">
    <property type="entry name" value="E2F TRANSCRIPTION FACTOR CC-MB DOMAIN-CONTAINING PROTEIN"/>
    <property type="match status" value="1"/>
</dbReference>
<dbReference type="PROSITE" id="PS51257">
    <property type="entry name" value="PROKAR_LIPOPROTEIN"/>
    <property type="match status" value="1"/>
</dbReference>
<evidence type="ECO:0000313" key="3">
    <source>
        <dbReference type="RefSeq" id="XP_022110128.1"/>
    </source>
</evidence>
<dbReference type="AlphaFoldDB" id="A0A8B7ZX52"/>
<dbReference type="Pfam" id="PF02995">
    <property type="entry name" value="DUF229"/>
    <property type="match status" value="2"/>
</dbReference>
<gene>
    <name evidence="3" type="primary">LOC110989803</name>
</gene>
<keyword evidence="1" id="KW-0472">Membrane</keyword>
<organism evidence="2 3">
    <name type="scientific">Acanthaster planci</name>
    <name type="common">Crown-of-thorns starfish</name>
    <dbReference type="NCBI Taxonomy" id="133434"/>
    <lineage>
        <taxon>Eukaryota</taxon>
        <taxon>Metazoa</taxon>
        <taxon>Echinodermata</taxon>
        <taxon>Eleutherozoa</taxon>
        <taxon>Asterozoa</taxon>
        <taxon>Asteroidea</taxon>
        <taxon>Valvatacea</taxon>
        <taxon>Valvatida</taxon>
        <taxon>Acanthasteridae</taxon>
        <taxon>Acanthaster</taxon>
    </lineage>
</organism>
<dbReference type="Gene3D" id="3.40.720.10">
    <property type="entry name" value="Alkaline Phosphatase, subunit A"/>
    <property type="match status" value="1"/>
</dbReference>
<proteinExistence type="predicted"/>
<dbReference type="SUPFAM" id="SSF53649">
    <property type="entry name" value="Alkaline phosphatase-like"/>
    <property type="match status" value="1"/>
</dbReference>
<dbReference type="InterPro" id="IPR017850">
    <property type="entry name" value="Alkaline_phosphatase_core_sf"/>
</dbReference>
<dbReference type="InterPro" id="IPR004245">
    <property type="entry name" value="DUF229"/>
</dbReference>
<dbReference type="GeneID" id="110989803"/>